<dbReference type="Proteomes" id="UP000291822">
    <property type="component" value="Unassembled WGS sequence"/>
</dbReference>
<organism evidence="2 3">
    <name type="scientific">Dyella soli</name>
    <dbReference type="NCBI Taxonomy" id="522319"/>
    <lineage>
        <taxon>Bacteria</taxon>
        <taxon>Pseudomonadati</taxon>
        <taxon>Pseudomonadota</taxon>
        <taxon>Gammaproteobacteria</taxon>
        <taxon>Lysobacterales</taxon>
        <taxon>Rhodanobacteraceae</taxon>
        <taxon>Dyella</taxon>
    </lineage>
</organism>
<keyword evidence="1" id="KW-0732">Signal</keyword>
<feature type="chain" id="PRO_5020631407" description="Secreted protein" evidence="1">
    <location>
        <begin position="28"/>
        <end position="172"/>
    </location>
</feature>
<dbReference type="RefSeq" id="WP_131150520.1">
    <property type="nucleotide sequence ID" value="NZ_SJTG01000001.1"/>
</dbReference>
<protein>
    <recommendedName>
        <fullName evidence="4">Secreted protein</fullName>
    </recommendedName>
</protein>
<sequence length="172" mass="19010">MDRAISRPITLLGAALVLMLAGVSAHASHAQLTPTPATGNYIDLERYIGDADHDRWVDARYYLKQNFDDICGDTICEGEYPNIEALGYRCSVDKTTGLMGECSWVFTASDEHVRASDGRIMANVHTWHCKTPLAPMTHASDFVQSLQGSRPLWARLPNTNATIWDGLITNCL</sequence>
<evidence type="ECO:0000256" key="1">
    <source>
        <dbReference type="SAM" id="SignalP"/>
    </source>
</evidence>
<name>A0A4R0YZ56_9GAMM</name>
<accession>A0A4R0YZ56</accession>
<evidence type="ECO:0000313" key="3">
    <source>
        <dbReference type="Proteomes" id="UP000291822"/>
    </source>
</evidence>
<proteinExistence type="predicted"/>
<gene>
    <name evidence="2" type="ORF">EZM97_04985</name>
</gene>
<comment type="caution">
    <text evidence="2">The sequence shown here is derived from an EMBL/GenBank/DDBJ whole genome shotgun (WGS) entry which is preliminary data.</text>
</comment>
<evidence type="ECO:0000313" key="2">
    <source>
        <dbReference type="EMBL" id="TCI12699.1"/>
    </source>
</evidence>
<evidence type="ECO:0008006" key="4">
    <source>
        <dbReference type="Google" id="ProtNLM"/>
    </source>
</evidence>
<reference evidence="2 3" key="1">
    <citation type="submission" date="2019-02" db="EMBL/GenBank/DDBJ databases">
        <title>Dyella amyloliquefaciens sp. nov., isolated from forest soil.</title>
        <authorList>
            <person name="Gao Z.-H."/>
            <person name="Qiu L.-H."/>
        </authorList>
    </citation>
    <scope>NUCLEOTIDE SEQUENCE [LARGE SCALE GENOMIC DNA]</scope>
    <source>
        <strain evidence="2 3">KACC 12747</strain>
    </source>
</reference>
<dbReference type="AlphaFoldDB" id="A0A4R0YZ56"/>
<feature type="signal peptide" evidence="1">
    <location>
        <begin position="1"/>
        <end position="27"/>
    </location>
</feature>
<keyword evidence="3" id="KW-1185">Reference proteome</keyword>
<dbReference type="EMBL" id="SJTG01000001">
    <property type="protein sequence ID" value="TCI12699.1"/>
    <property type="molecule type" value="Genomic_DNA"/>
</dbReference>